<dbReference type="EMBL" id="JASBWS010000121">
    <property type="protein sequence ID" value="KAJ9095729.1"/>
    <property type="molecule type" value="Genomic_DNA"/>
</dbReference>
<evidence type="ECO:0000313" key="2">
    <source>
        <dbReference type="Proteomes" id="UP001230649"/>
    </source>
</evidence>
<accession>A0ACC2V9S8</accession>
<protein>
    <submittedName>
        <fullName evidence="1">Uncharacterized protein</fullName>
    </submittedName>
</protein>
<proteinExistence type="predicted"/>
<organism evidence="1 2">
    <name type="scientific">Naganishia adeliensis</name>
    <dbReference type="NCBI Taxonomy" id="92952"/>
    <lineage>
        <taxon>Eukaryota</taxon>
        <taxon>Fungi</taxon>
        <taxon>Dikarya</taxon>
        <taxon>Basidiomycota</taxon>
        <taxon>Agaricomycotina</taxon>
        <taxon>Tremellomycetes</taxon>
        <taxon>Filobasidiales</taxon>
        <taxon>Filobasidiaceae</taxon>
        <taxon>Naganishia</taxon>
    </lineage>
</organism>
<comment type="caution">
    <text evidence="1">The sequence shown here is derived from an EMBL/GenBank/DDBJ whole genome shotgun (WGS) entry which is preliminary data.</text>
</comment>
<sequence>MSSPTFVPASIISKHHKNSRHAFDELIARGPSVRGSTSPEVVRKALQEVNQPGEEVEIVQNGKGKQPVYGSEETEFLAPLEKGMAVRRMSVISVAIKEESDDEGQDLCVICLQAVRDPTIVGECGHQIFCFECINVWANQSRKCPLCTRPMAPFLLHELDSPVGPSKFYLPPIPTIHPNPVTSSLPLPATNNRFRRPRPSAELGYSNRDGLVGRTTDLWARVKRDSRGMGEEDLLERAVERRREVYRFGLYAKHIASNSFTRFKPCPTPCQFAENKETIARATSFIRRELRVWRHLDVEFLTTYIVSLMKSIDIRSEPAVRLLADFLDERGSTGRDRRGAEQFAHEVYSFLRSPYRDLALYDAIVQYDSVPVQYSDSESDSEDERVPVRRMSNARNGDVAQRNDVPIEARATTSRRRRSRSRSIDSASIRSISPPPERKKRARLSPRRWNRADSYLVPVPPRETDGRQWNRRDSWVNPENREEVKRKVEERRPSRTKPEAVLIPERPVEHRGMRGWGESVPEEEAIDVDNDVPPPVDQEAVEKIAAIQEAPAKPSLELRIFGVGGRATVADSGRAASKVSYDTDDEDRALEDAIWAETLASAGLRDAEREVDAQTLDGNQPAKTTVNANREKLLARLEQEKMQATNEQSLNENDTRPATAQTVPQAETETSSTEAEAKVRARLQLKLRLEREKAAAQAKAKQDAADPSDVSVDRAAVLRAKLLEKKMAASQAT</sequence>
<gene>
    <name evidence="1" type="ORF">QFC20_006596</name>
</gene>
<keyword evidence="2" id="KW-1185">Reference proteome</keyword>
<name>A0ACC2V9S8_9TREE</name>
<evidence type="ECO:0000313" key="1">
    <source>
        <dbReference type="EMBL" id="KAJ9095729.1"/>
    </source>
</evidence>
<reference evidence="1" key="1">
    <citation type="submission" date="2023-04" db="EMBL/GenBank/DDBJ databases">
        <title>Draft Genome sequencing of Naganishia species isolated from polar environments using Oxford Nanopore Technology.</title>
        <authorList>
            <person name="Leo P."/>
            <person name="Venkateswaran K."/>
        </authorList>
    </citation>
    <scope>NUCLEOTIDE SEQUENCE</scope>
    <source>
        <strain evidence="1">MNA-CCFEE 5262</strain>
    </source>
</reference>
<dbReference type="Proteomes" id="UP001230649">
    <property type="component" value="Unassembled WGS sequence"/>
</dbReference>